<evidence type="ECO:0000256" key="9">
    <source>
        <dbReference type="ARBA" id="ARBA00023136"/>
    </source>
</evidence>
<dbReference type="EMBL" id="OC317354">
    <property type="protein sequence ID" value="CAD7396378.1"/>
    <property type="molecule type" value="Genomic_DNA"/>
</dbReference>
<dbReference type="FunFam" id="3.30.160.60:FF:000100">
    <property type="entry name" value="Zinc finger 45-like"/>
    <property type="match status" value="1"/>
</dbReference>
<dbReference type="PROSITE" id="PS50157">
    <property type="entry name" value="ZINC_FINGER_C2H2_2"/>
    <property type="match status" value="12"/>
</dbReference>
<dbReference type="PROSITE" id="PS50097">
    <property type="entry name" value="BTB"/>
    <property type="match status" value="3"/>
</dbReference>
<dbReference type="Pfam" id="PF00028">
    <property type="entry name" value="Cadherin"/>
    <property type="match status" value="1"/>
</dbReference>
<dbReference type="InterPro" id="IPR020894">
    <property type="entry name" value="Cadherin_CS"/>
</dbReference>
<dbReference type="InterPro" id="IPR036236">
    <property type="entry name" value="Znf_C2H2_sf"/>
</dbReference>
<feature type="domain" description="C2H2-type" evidence="15">
    <location>
        <begin position="709"/>
        <end position="737"/>
    </location>
</feature>
<comment type="subcellular location">
    <subcellularLocation>
        <location evidence="2">Membrane</location>
    </subcellularLocation>
    <subcellularLocation>
        <location evidence="1">Nucleus</location>
    </subcellularLocation>
</comment>
<gene>
    <name evidence="17" type="ORF">TCEB3V08_LOCUS3572</name>
</gene>
<proteinExistence type="predicted"/>
<dbReference type="PROSITE" id="PS50268">
    <property type="entry name" value="CADHERIN_2"/>
    <property type="match status" value="5"/>
</dbReference>
<feature type="domain" description="C2H2-type" evidence="15">
    <location>
        <begin position="653"/>
        <end position="680"/>
    </location>
</feature>
<dbReference type="InterPro" id="IPR011333">
    <property type="entry name" value="SKP1/BTB/POZ_sf"/>
</dbReference>
<evidence type="ECO:0000256" key="11">
    <source>
        <dbReference type="ARBA" id="ARBA00068876"/>
    </source>
</evidence>
<dbReference type="SUPFAM" id="SSF49313">
    <property type="entry name" value="Cadherin-like"/>
    <property type="match status" value="4"/>
</dbReference>
<evidence type="ECO:0000256" key="4">
    <source>
        <dbReference type="ARBA" id="ARBA00022737"/>
    </source>
</evidence>
<reference evidence="17" key="1">
    <citation type="submission" date="2020-11" db="EMBL/GenBank/DDBJ databases">
        <authorList>
            <person name="Tran Van P."/>
        </authorList>
    </citation>
    <scope>NUCLEOTIDE SEQUENCE</scope>
</reference>
<evidence type="ECO:0000256" key="2">
    <source>
        <dbReference type="ARBA" id="ARBA00004370"/>
    </source>
</evidence>
<dbReference type="GO" id="GO:0048598">
    <property type="term" value="P:embryonic morphogenesis"/>
    <property type="evidence" value="ECO:0007669"/>
    <property type="project" value="UniProtKB-ARBA"/>
</dbReference>
<keyword evidence="10" id="KW-0539">Nucleus</keyword>
<evidence type="ECO:0000313" key="17">
    <source>
        <dbReference type="EMBL" id="CAD7396378.1"/>
    </source>
</evidence>
<feature type="domain" description="C2H2-type" evidence="15">
    <location>
        <begin position="595"/>
        <end position="622"/>
    </location>
</feature>
<keyword evidence="7 13" id="KW-0106">Calcium</keyword>
<dbReference type="Pfam" id="PF00651">
    <property type="entry name" value="BTB"/>
    <property type="match status" value="3"/>
</dbReference>
<evidence type="ECO:0000256" key="12">
    <source>
        <dbReference type="PROSITE-ProRule" id="PRU00042"/>
    </source>
</evidence>
<evidence type="ECO:0000256" key="6">
    <source>
        <dbReference type="ARBA" id="ARBA00022833"/>
    </source>
</evidence>
<organism evidence="17">
    <name type="scientific">Timema cristinae</name>
    <name type="common">Walking stick</name>
    <dbReference type="NCBI Taxonomy" id="61476"/>
    <lineage>
        <taxon>Eukaryota</taxon>
        <taxon>Metazoa</taxon>
        <taxon>Ecdysozoa</taxon>
        <taxon>Arthropoda</taxon>
        <taxon>Hexapoda</taxon>
        <taxon>Insecta</taxon>
        <taxon>Pterygota</taxon>
        <taxon>Neoptera</taxon>
        <taxon>Polyneoptera</taxon>
        <taxon>Phasmatodea</taxon>
        <taxon>Timematodea</taxon>
        <taxon>Timematoidea</taxon>
        <taxon>Timematidae</taxon>
        <taxon>Timema</taxon>
    </lineage>
</organism>
<evidence type="ECO:0000256" key="7">
    <source>
        <dbReference type="ARBA" id="ARBA00022837"/>
    </source>
</evidence>
<evidence type="ECO:0000256" key="1">
    <source>
        <dbReference type="ARBA" id="ARBA00004123"/>
    </source>
</evidence>
<feature type="domain" description="C2H2-type" evidence="15">
    <location>
        <begin position="625"/>
        <end position="652"/>
    </location>
</feature>
<feature type="domain" description="C2H2-type" evidence="15">
    <location>
        <begin position="771"/>
        <end position="799"/>
    </location>
</feature>
<protein>
    <recommendedName>
        <fullName evidence="11">Zinc finger protein 865</fullName>
    </recommendedName>
</protein>
<feature type="domain" description="BTB" evidence="14">
    <location>
        <begin position="37"/>
        <end position="100"/>
    </location>
</feature>
<dbReference type="Gene3D" id="3.30.160.60">
    <property type="entry name" value="Classic Zinc Finger"/>
    <property type="match status" value="9"/>
</dbReference>
<dbReference type="FunFam" id="3.30.160.60:FF:000145">
    <property type="entry name" value="Zinc finger protein 574"/>
    <property type="match status" value="1"/>
</dbReference>
<feature type="domain" description="C2H2-type" evidence="15">
    <location>
        <begin position="858"/>
        <end position="885"/>
    </location>
</feature>
<feature type="domain" description="C2H2-type" evidence="15">
    <location>
        <begin position="830"/>
        <end position="857"/>
    </location>
</feature>
<name>A0A7R9CJY1_TIMCR</name>
<dbReference type="SMART" id="SM00112">
    <property type="entry name" value="CA"/>
    <property type="match status" value="5"/>
</dbReference>
<dbReference type="PANTHER" id="PTHR16515">
    <property type="entry name" value="PR DOMAIN ZINC FINGER PROTEIN"/>
    <property type="match status" value="1"/>
</dbReference>
<dbReference type="FunFam" id="3.30.160.60:FF:000446">
    <property type="entry name" value="Zinc finger protein"/>
    <property type="match status" value="1"/>
</dbReference>
<dbReference type="CDD" id="cd18186">
    <property type="entry name" value="BTB_POZ_ZBTB_KLHL-like"/>
    <property type="match status" value="2"/>
</dbReference>
<dbReference type="PRINTS" id="PR00205">
    <property type="entry name" value="CADHERIN"/>
</dbReference>
<evidence type="ECO:0000256" key="8">
    <source>
        <dbReference type="ARBA" id="ARBA00023125"/>
    </source>
</evidence>
<dbReference type="GO" id="GO:0010468">
    <property type="term" value="P:regulation of gene expression"/>
    <property type="evidence" value="ECO:0007669"/>
    <property type="project" value="TreeGrafter"/>
</dbReference>
<keyword evidence="6" id="KW-0862">Zinc</keyword>
<dbReference type="SMART" id="SM00355">
    <property type="entry name" value="ZnF_C2H2"/>
    <property type="match status" value="14"/>
</dbReference>
<dbReference type="GO" id="GO:0003677">
    <property type="term" value="F:DNA binding"/>
    <property type="evidence" value="ECO:0007669"/>
    <property type="project" value="UniProtKB-KW"/>
</dbReference>
<feature type="domain" description="C2H2-type" evidence="15">
    <location>
        <begin position="738"/>
        <end position="765"/>
    </location>
</feature>
<evidence type="ECO:0000256" key="5">
    <source>
        <dbReference type="ARBA" id="ARBA00022771"/>
    </source>
</evidence>
<keyword evidence="4" id="KW-0677">Repeat</keyword>
<dbReference type="SUPFAM" id="SSF57667">
    <property type="entry name" value="beta-beta-alpha zinc fingers"/>
    <property type="match status" value="8"/>
</dbReference>
<evidence type="ECO:0000256" key="13">
    <source>
        <dbReference type="PROSITE-ProRule" id="PRU00043"/>
    </source>
</evidence>
<evidence type="ECO:0000259" key="16">
    <source>
        <dbReference type="PROSITE" id="PS50268"/>
    </source>
</evidence>
<dbReference type="PANTHER" id="PTHR16515:SF49">
    <property type="entry name" value="GASTRULA ZINC FINGER PROTEIN XLCGF49.1-LIKE-RELATED"/>
    <property type="match status" value="1"/>
</dbReference>
<dbReference type="Pfam" id="PF00096">
    <property type="entry name" value="zf-C2H2"/>
    <property type="match status" value="6"/>
</dbReference>
<feature type="domain" description="C2H2-type" evidence="15">
    <location>
        <begin position="922"/>
        <end position="949"/>
    </location>
</feature>
<feature type="domain" description="Cadherin" evidence="16">
    <location>
        <begin position="1455"/>
        <end position="1576"/>
    </location>
</feature>
<dbReference type="GO" id="GO:0008270">
    <property type="term" value="F:zinc ion binding"/>
    <property type="evidence" value="ECO:0007669"/>
    <property type="project" value="UniProtKB-KW"/>
</dbReference>
<dbReference type="Gene3D" id="2.60.40.60">
    <property type="entry name" value="Cadherins"/>
    <property type="match status" value="5"/>
</dbReference>
<feature type="domain" description="C2H2-type" evidence="15">
    <location>
        <begin position="894"/>
        <end position="921"/>
    </location>
</feature>
<dbReference type="InterPro" id="IPR000210">
    <property type="entry name" value="BTB/POZ_dom"/>
</dbReference>
<feature type="domain" description="C2H2-type" evidence="15">
    <location>
        <begin position="802"/>
        <end position="829"/>
    </location>
</feature>
<dbReference type="InterPro" id="IPR050331">
    <property type="entry name" value="Zinc_finger"/>
</dbReference>
<feature type="domain" description="Cadherin" evidence="16">
    <location>
        <begin position="1577"/>
        <end position="1682"/>
    </location>
</feature>
<keyword evidence="5 12" id="KW-0863">Zinc-finger</keyword>
<feature type="domain" description="BTB" evidence="14">
    <location>
        <begin position="155"/>
        <end position="224"/>
    </location>
</feature>
<dbReference type="PROSITE" id="PS00232">
    <property type="entry name" value="CADHERIN_1"/>
    <property type="match status" value="2"/>
</dbReference>
<dbReference type="CDD" id="cd11304">
    <property type="entry name" value="Cadherin_repeat"/>
    <property type="match status" value="4"/>
</dbReference>
<evidence type="ECO:0000259" key="15">
    <source>
        <dbReference type="PROSITE" id="PS50157"/>
    </source>
</evidence>
<feature type="domain" description="Cadherin" evidence="16">
    <location>
        <begin position="1362"/>
        <end position="1454"/>
    </location>
</feature>
<dbReference type="Gene3D" id="3.30.710.10">
    <property type="entry name" value="Potassium Channel Kv1.1, Chain A"/>
    <property type="match status" value="3"/>
</dbReference>
<sequence length="1861" mass="209301">MEDVPADTATYHFIQWENHFLFLMSTLLGYTYSKTLTDITLVCGNVQMFAHKTVLSILSPYLKVTLRNSGSKCLILMDSNETVLPIMLDFIYKGSVSMARSYVELLVDMAGVLKLDTFSDTKIEYIDDLAYLSWSNHQEVILGNLWGSRDDPSQCDLIFVTSDLHHVYAHSCILAACTKFMLDSLAKHFQVKNKPCIYVLHEVHSQDLELVLQFCYKGRVSIAKENLQNVYNVAEMLRIDNLCEILSSINPFIKNSSISKYQRSTGVATKITSYETKTLKTTDKLSQIQSVFLKLLETESLTDIVLHKDKCYLKAHSVILCTFSGYFRNLAENICEDMKDIVVLVKDLTSQDLQAFLDYIYKGEVEFCGSEEEFKAVMSGWIDFDMLPICDAQPCLPLSGVLAEELTLYSLKDDELLKNEHLNMESNISTLISTNTESSSPLLETDTSPLPETYLPISNPKCLIAQDTPQNKVSLALSETSDGMPKLEYCEMEDASSIENGLPGTVKDLSLNTEDIFGLEVPEHKNKVEERQEVRSGADICQTCQLRFDSRSDFRKHLLVHPDGKMLRCEYCSKGFLKPSHLKIHLRSHTGARPFQCQSCGKHLISKSSLTKHLLTHKRNKEDMFACDICSKSFLTKEYLVEHIRVHTGSKPFQCSQCPMNFVGRTGLNHHVKKHAKGEDKNDTVCDICGKTLSRHALWGHIKTHKKMERCNICNKVFSTTTALKIHSRTSHLGQRDHQCEKCGKIFLQWSHLSRHIKSHTPKPQQTKGNVSCKECLKTFKKEKSLLYHKECEHKEPGECIYPCDFCPKRFVGRSTATYHMRSHTDTRPHVCTSCGRGFIRPDSLRLHMARHRGEKPYACLVCGRKFTSKRSMNKHAGLHKAAPPLNKHLSVPHHCGICKKNFETEDELTNHSQSHVGARPFRCAVCRKTFRYLDSLKRHARVHSTVVPDAPIELQTLYALQVNGQPLEQVGELNEGGKLTPQQSYMSETVIEVSEDLISTGHKEIIISDSVVMEDGICLSVVEGKTSLGMSLAPRRPYSITIDGNLCCNTDNSVLDLIPQEVALRFSHFSLMNSNRMKPRSGDWMVMINFLQEAAITSLSSGSNVKFNKDFIELDRSYAGWGDPAILLPDDKIANLTFGNYFSDMKRQIMSINEEEPAPVTLCQLNITGGTATVDDISLSLTINTTTVSTSLFLAKGVSGGGIVILLNKTLDYDDQNAPKEYAINILMGGITARIQLTVINVNDNPPQIDADKSTCNIPQQEISTTFSFVEDEVIDNYNMLYNISVDEKLDYVTKSIYSLRIVATDGLFTTMYMYFVQVLNIASRAPKWQTSPSVFQGAEKEEHLANALVVLSPTAEDGEIEQVKFVAIDGDIGLNQAISYRLEDLTEGDKDRFSINETSGILTIAWIDRDILASDIFTFTVVAYKGAEGEFNVSTVPMTVIVLDINDHTPNFTTTETEIWINETSTSLNMKDSIRIQDPDLALNGTFDIRLQEHPDYYIGTNWSSNFLLVPTRGYQDINVTLAILNGTKLDYETPEWRDIYLQIVVTERANSTHVNTSNFVIHLNDINNKWPIFDNSSYEVFVYENATKGEFVISCHATDADFNYTDKVTHSLLPESQTSLTINPDTGDVTVNRDNPFNYMQQTEVFLQVLAEDTNDPPHQTYAQLKIKVIEVDNQPPVITSPYDQVHVNENATESTVVTELTATDPDSMANVTLSIDWKTSYATKNGARVLNNSLYDRCMIIKTTPNTSPNNVTGTITVQKTDVFPMKNMDWGEFDTLFLMIIATDWNTVLPAFATNMNRSVLLAVSIIDVNDNPPVFSQQEYSVNVIENTVPNTLITIITATDADGPGNNEISYTIE</sequence>
<dbReference type="PROSITE" id="PS00028">
    <property type="entry name" value="ZINC_FINGER_C2H2_1"/>
    <property type="match status" value="12"/>
</dbReference>
<evidence type="ECO:0000259" key="14">
    <source>
        <dbReference type="PROSITE" id="PS50097"/>
    </source>
</evidence>
<keyword evidence="3" id="KW-0479">Metal-binding</keyword>
<feature type="domain" description="C2H2-type" evidence="15">
    <location>
        <begin position="567"/>
        <end position="594"/>
    </location>
</feature>
<dbReference type="GO" id="GO:0005509">
    <property type="term" value="F:calcium ion binding"/>
    <property type="evidence" value="ECO:0007669"/>
    <property type="project" value="UniProtKB-UniRule"/>
</dbReference>
<feature type="domain" description="BTB" evidence="14">
    <location>
        <begin position="302"/>
        <end position="369"/>
    </location>
</feature>
<feature type="domain" description="Cadherin" evidence="16">
    <location>
        <begin position="1683"/>
        <end position="1821"/>
    </location>
</feature>
<dbReference type="InterPro" id="IPR013087">
    <property type="entry name" value="Znf_C2H2_type"/>
</dbReference>
<keyword evidence="8" id="KW-0238">DNA-binding</keyword>
<dbReference type="InterPro" id="IPR002126">
    <property type="entry name" value="Cadherin-like_dom"/>
</dbReference>
<dbReference type="FunFam" id="3.30.160.60:FF:000624">
    <property type="entry name" value="zinc finger protein 697"/>
    <property type="match status" value="1"/>
</dbReference>
<evidence type="ECO:0000256" key="10">
    <source>
        <dbReference type="ARBA" id="ARBA00023242"/>
    </source>
</evidence>
<dbReference type="SMART" id="SM00225">
    <property type="entry name" value="BTB"/>
    <property type="match status" value="3"/>
</dbReference>
<dbReference type="GO" id="GO:0007156">
    <property type="term" value="P:homophilic cell adhesion via plasma membrane adhesion molecules"/>
    <property type="evidence" value="ECO:0007669"/>
    <property type="project" value="InterPro"/>
</dbReference>
<feature type="domain" description="Cadherin" evidence="16">
    <location>
        <begin position="1822"/>
        <end position="1860"/>
    </location>
</feature>
<dbReference type="GO" id="GO:0005886">
    <property type="term" value="C:plasma membrane"/>
    <property type="evidence" value="ECO:0007669"/>
    <property type="project" value="InterPro"/>
</dbReference>
<dbReference type="SUPFAM" id="SSF54695">
    <property type="entry name" value="POZ domain"/>
    <property type="match status" value="3"/>
</dbReference>
<keyword evidence="9" id="KW-0472">Membrane</keyword>
<dbReference type="Pfam" id="PF13912">
    <property type="entry name" value="zf-C2H2_6"/>
    <property type="match status" value="1"/>
</dbReference>
<accession>A0A7R9CJY1</accession>
<dbReference type="InterPro" id="IPR015919">
    <property type="entry name" value="Cadherin-like_sf"/>
</dbReference>
<dbReference type="GO" id="GO:0005634">
    <property type="term" value="C:nucleus"/>
    <property type="evidence" value="ECO:0007669"/>
    <property type="project" value="UniProtKB-SubCell"/>
</dbReference>
<evidence type="ECO:0000256" key="3">
    <source>
        <dbReference type="ARBA" id="ARBA00022723"/>
    </source>
</evidence>